<evidence type="ECO:0000313" key="3">
    <source>
        <dbReference type="Proteomes" id="UP000006622"/>
    </source>
</evidence>
<name>F7XLA7_METZD</name>
<dbReference type="PROSITE" id="PS00198">
    <property type="entry name" value="4FE4S_FER_1"/>
    <property type="match status" value="1"/>
</dbReference>
<dbReference type="HOGENOM" id="CLU_139698_5_3_2"/>
<dbReference type="PROSITE" id="PS51379">
    <property type="entry name" value="4FE4S_FER_2"/>
    <property type="match status" value="2"/>
</dbReference>
<dbReference type="AlphaFoldDB" id="F7XLA7"/>
<feature type="domain" description="4Fe-4S ferredoxin-type" evidence="1">
    <location>
        <begin position="10"/>
        <end position="39"/>
    </location>
</feature>
<proteinExistence type="predicted"/>
<dbReference type="OrthoDB" id="23833at2157"/>
<dbReference type="SUPFAM" id="SSF54862">
    <property type="entry name" value="4Fe-4S ferredoxins"/>
    <property type="match status" value="1"/>
</dbReference>
<dbReference type="InterPro" id="IPR017896">
    <property type="entry name" value="4Fe4S_Fe-S-bd"/>
</dbReference>
<feature type="domain" description="4Fe-4S ferredoxin-type" evidence="1">
    <location>
        <begin position="45"/>
        <end position="76"/>
    </location>
</feature>
<dbReference type="EMBL" id="CP002101">
    <property type="protein sequence ID" value="AEH60764.1"/>
    <property type="molecule type" value="Genomic_DNA"/>
</dbReference>
<dbReference type="GO" id="GO:0016491">
    <property type="term" value="F:oxidoreductase activity"/>
    <property type="evidence" value="ECO:0007669"/>
    <property type="project" value="UniProtKB-ARBA"/>
</dbReference>
<dbReference type="InterPro" id="IPR017900">
    <property type="entry name" value="4Fe4S_Fe_S_CS"/>
</dbReference>
<dbReference type="RefSeq" id="WP_013898203.1">
    <property type="nucleotide sequence ID" value="NC_015676.1"/>
</dbReference>
<gene>
    <name evidence="2" type="ordered locus">Mzhil_0902</name>
</gene>
<dbReference type="GeneID" id="32176451"/>
<dbReference type="Gene3D" id="3.30.70.20">
    <property type="match status" value="1"/>
</dbReference>
<dbReference type="Pfam" id="PF12838">
    <property type="entry name" value="Fer4_7"/>
    <property type="match status" value="1"/>
</dbReference>
<dbReference type="STRING" id="679901.Mzhil_0902"/>
<sequence>MLAKSDTKEPYPVIHIIECKGCGRCVPDCPKSVLELSNQLNERGYHYIVYSGTGCTGCGNCYYTCPEPSAIEVHIPIKEK</sequence>
<evidence type="ECO:0000313" key="2">
    <source>
        <dbReference type="EMBL" id="AEH60764.1"/>
    </source>
</evidence>
<accession>F7XLA7</accession>
<evidence type="ECO:0000259" key="1">
    <source>
        <dbReference type="PROSITE" id="PS51379"/>
    </source>
</evidence>
<dbReference type="KEGG" id="mzh:Mzhil_0902"/>
<organism evidence="2 3">
    <name type="scientific">Methanosalsum zhilinae (strain DSM 4017 / NBRC 107636 / OCM 62 / WeN5)</name>
    <name type="common">Methanohalophilus zhilinae</name>
    <dbReference type="NCBI Taxonomy" id="679901"/>
    <lineage>
        <taxon>Archaea</taxon>
        <taxon>Methanobacteriati</taxon>
        <taxon>Methanobacteriota</taxon>
        <taxon>Stenosarchaea group</taxon>
        <taxon>Methanomicrobia</taxon>
        <taxon>Methanosarcinales</taxon>
        <taxon>Methanosarcinaceae</taxon>
        <taxon>Methanosalsum</taxon>
    </lineage>
</organism>
<dbReference type="Proteomes" id="UP000006622">
    <property type="component" value="Chromosome"/>
</dbReference>
<reference evidence="2" key="1">
    <citation type="submission" date="2010-07" db="EMBL/GenBank/DDBJ databases">
        <title>The complete genome of Methanosalsum zhilinae DSM 4017.</title>
        <authorList>
            <consortium name="US DOE Joint Genome Institute (JGI-PGF)"/>
            <person name="Lucas S."/>
            <person name="Copeland A."/>
            <person name="Lapidus A."/>
            <person name="Glavina del Rio T."/>
            <person name="Dalin E."/>
            <person name="Tice H."/>
            <person name="Bruce D."/>
            <person name="Goodwin L."/>
            <person name="Pitluck S."/>
            <person name="Kyrpides N."/>
            <person name="Mavromatis K."/>
            <person name="Ovchinnikova G."/>
            <person name="Daligault H."/>
            <person name="Detter J.C."/>
            <person name="Han C."/>
            <person name="Tapia R."/>
            <person name="Larimer F."/>
            <person name="Land M."/>
            <person name="Hauser L."/>
            <person name="Markowitz V."/>
            <person name="Cheng J.-F."/>
            <person name="Hugenholtz P."/>
            <person name="Woyke T."/>
            <person name="Wu D."/>
            <person name="Spring S."/>
            <person name="Schueler E."/>
            <person name="Brambilla E."/>
            <person name="Klenk H.-P."/>
            <person name="Eisen J.A."/>
        </authorList>
    </citation>
    <scope>NUCLEOTIDE SEQUENCE</scope>
    <source>
        <strain evidence="2">DSM 4017</strain>
    </source>
</reference>
<keyword evidence="3" id="KW-1185">Reference proteome</keyword>
<protein>
    <submittedName>
        <fullName evidence="2">4Fe-4S ferredoxin iron-sulfur binding domain protein</fullName>
    </submittedName>
</protein>